<reference evidence="1" key="1">
    <citation type="journal article" date="2009" name="PLoS Genet.">
        <title>Sequencing, mapping, and analysis of 27,455 maize full-length cDNAs.</title>
        <authorList>
            <person name="Soderlund C."/>
            <person name="Descour A."/>
            <person name="Kudrna D."/>
            <person name="Bomhoff M."/>
            <person name="Boyd L."/>
            <person name="Currie J."/>
            <person name="Angelova A."/>
            <person name="Collura K."/>
            <person name="Wissotski M."/>
            <person name="Ashley E."/>
            <person name="Morrow D."/>
            <person name="Fernandes J."/>
            <person name="Walbot V."/>
            <person name="Yu Y."/>
        </authorList>
    </citation>
    <scope>NUCLEOTIDE SEQUENCE</scope>
    <source>
        <strain evidence="1">B73</strain>
    </source>
</reference>
<name>C0PKC9_MAIZE</name>
<sequence length="47" mass="5473">MMVTSSRMAWKDSMLISHSATGYHHLEEEYQFPAHLVSSNIFWCIPC</sequence>
<organism evidence="1">
    <name type="scientific">Zea mays</name>
    <name type="common">Maize</name>
    <dbReference type="NCBI Taxonomy" id="4577"/>
    <lineage>
        <taxon>Eukaryota</taxon>
        <taxon>Viridiplantae</taxon>
        <taxon>Streptophyta</taxon>
        <taxon>Embryophyta</taxon>
        <taxon>Tracheophyta</taxon>
        <taxon>Spermatophyta</taxon>
        <taxon>Magnoliopsida</taxon>
        <taxon>Liliopsida</taxon>
        <taxon>Poales</taxon>
        <taxon>Poaceae</taxon>
        <taxon>PACMAD clade</taxon>
        <taxon>Panicoideae</taxon>
        <taxon>Andropogonodae</taxon>
        <taxon>Andropogoneae</taxon>
        <taxon>Tripsacinae</taxon>
        <taxon>Zea</taxon>
    </lineage>
</organism>
<accession>C0PKC9</accession>
<dbReference type="EMBL" id="BT068748">
    <property type="protein sequence ID" value="ACN35645.1"/>
    <property type="molecule type" value="mRNA"/>
</dbReference>
<evidence type="ECO:0000313" key="1">
    <source>
        <dbReference type="EMBL" id="ACN35645.1"/>
    </source>
</evidence>
<proteinExistence type="evidence at transcript level"/>
<dbReference type="AlphaFoldDB" id="C0PKC9"/>
<protein>
    <submittedName>
        <fullName evidence="1">Uncharacterized protein</fullName>
    </submittedName>
</protein>